<dbReference type="InterPro" id="IPR025309">
    <property type="entry name" value="KTSC_dom"/>
</dbReference>
<evidence type="ECO:0000259" key="1">
    <source>
        <dbReference type="Pfam" id="PF13619"/>
    </source>
</evidence>
<comment type="caution">
    <text evidence="2">The sequence shown here is derived from an EMBL/GenBank/DDBJ whole genome shotgun (WGS) entry which is preliminary data.</text>
</comment>
<accession>A0A644WBI5</accession>
<protein>
    <recommendedName>
        <fullName evidence="1">KTSC domain-containing protein</fullName>
    </recommendedName>
</protein>
<dbReference type="EMBL" id="VSSQ01000697">
    <property type="protein sequence ID" value="MPL99922.1"/>
    <property type="molecule type" value="Genomic_DNA"/>
</dbReference>
<dbReference type="AlphaFoldDB" id="A0A644WBI5"/>
<sequence>MNRESVQSSMIASLGYEADTSTLEVEFNSGAIWQYYDVPESVYYDMMNSGSVGKFFHSNIKGQYREAQVG</sequence>
<organism evidence="2">
    <name type="scientific">bioreactor metagenome</name>
    <dbReference type="NCBI Taxonomy" id="1076179"/>
    <lineage>
        <taxon>unclassified sequences</taxon>
        <taxon>metagenomes</taxon>
        <taxon>ecological metagenomes</taxon>
    </lineage>
</organism>
<gene>
    <name evidence="2" type="ORF">SDC9_46144</name>
</gene>
<name>A0A644WBI5_9ZZZZ</name>
<dbReference type="Pfam" id="PF13619">
    <property type="entry name" value="KTSC"/>
    <property type="match status" value="1"/>
</dbReference>
<feature type="domain" description="KTSC" evidence="1">
    <location>
        <begin position="7"/>
        <end position="64"/>
    </location>
</feature>
<reference evidence="2" key="1">
    <citation type="submission" date="2019-08" db="EMBL/GenBank/DDBJ databases">
        <authorList>
            <person name="Kucharzyk K."/>
            <person name="Murdoch R.W."/>
            <person name="Higgins S."/>
            <person name="Loffler F."/>
        </authorList>
    </citation>
    <scope>NUCLEOTIDE SEQUENCE</scope>
</reference>
<evidence type="ECO:0000313" key="2">
    <source>
        <dbReference type="EMBL" id="MPL99922.1"/>
    </source>
</evidence>
<proteinExistence type="predicted"/>